<evidence type="ECO:0000256" key="3">
    <source>
        <dbReference type="ARBA" id="ARBA00022556"/>
    </source>
</evidence>
<name>A0A2C6ZD07_9PROT</name>
<comment type="catalytic activity">
    <reaction evidence="8">
        <text>a (3R)-hydroxyacyl-[ACP] + UDP-N-acetyl-alpha-D-glucosamine = a UDP-3-O-[(3R)-3-hydroxyacyl]-N-acetyl-alpha-D-glucosamine + holo-[ACP]</text>
        <dbReference type="Rhea" id="RHEA:67812"/>
        <dbReference type="Rhea" id="RHEA-COMP:9685"/>
        <dbReference type="Rhea" id="RHEA-COMP:9945"/>
        <dbReference type="ChEBI" id="CHEBI:57705"/>
        <dbReference type="ChEBI" id="CHEBI:64479"/>
        <dbReference type="ChEBI" id="CHEBI:78827"/>
        <dbReference type="ChEBI" id="CHEBI:173225"/>
        <dbReference type="EC" id="2.3.1.129"/>
    </reaction>
</comment>
<dbReference type="InterPro" id="IPR029098">
    <property type="entry name" value="Acetyltransf_C"/>
</dbReference>
<keyword evidence="7 8" id="KW-0012">Acyltransferase</keyword>
<dbReference type="GO" id="GO:0005737">
    <property type="term" value="C:cytoplasm"/>
    <property type="evidence" value="ECO:0007669"/>
    <property type="project" value="UniProtKB-SubCell"/>
</dbReference>
<protein>
    <recommendedName>
        <fullName evidence="8">Acyl-[acyl-carrier-protein]--UDP-N-acetylglucosamine O-acyltransferase</fullName>
        <shortName evidence="8">UDP-N-acetylglucosamine acyltransferase</shortName>
        <ecNumber evidence="8">2.3.1.129</ecNumber>
    </recommendedName>
</protein>
<dbReference type="InterPro" id="IPR018357">
    <property type="entry name" value="Hexapep_transf_CS"/>
</dbReference>
<feature type="domain" description="UDP N-acetylglucosamine O-acyltransferase C-terminal" evidence="9">
    <location>
        <begin position="194"/>
        <end position="276"/>
    </location>
</feature>
<dbReference type="EMBL" id="PDNU01000003">
    <property type="protein sequence ID" value="PHK96371.1"/>
    <property type="molecule type" value="Genomic_DNA"/>
</dbReference>
<dbReference type="InterPro" id="IPR011004">
    <property type="entry name" value="Trimer_LpxA-like_sf"/>
</dbReference>
<sequence length="293" mass="30949">MLERVTQTDNTADGRIHPTAEIHPTAIVAPGARIGAGCRIGPWCTVGADAVLAEGVVLASHVIVEGHAEIGEKVQVSPFATIGLAPQDLKYKGEPTRVVIGARTLIREHATVHRGSIGGHGITSVGADCLLMVNAHVGHDCTLDHHVILANNVMLGGHVEIADTVFVGGGAAIHQFVRIGRQVVVGGMSGVEADIIPFGAVMGNRARLTGLNLIGLKRRGFPRSQIHTLRAAYRSLFRTAGVFQDRVSVTEASFGEDPVVREILAFIRADSRRGLCRAGRELLDEEDGAEAAA</sequence>
<keyword evidence="4 8" id="KW-0808">Transferase</keyword>
<reference evidence="10 11" key="1">
    <citation type="submission" date="2017-10" db="EMBL/GenBank/DDBJ databases">
        <authorList>
            <person name="Banno H."/>
            <person name="Chua N.-H."/>
        </authorList>
    </citation>
    <scope>NUCLEOTIDE SEQUENCE [LARGE SCALE GENOMIC DNA]</scope>
    <source>
        <strain evidence="10 11">YW11</strain>
    </source>
</reference>
<dbReference type="PROSITE" id="PS00101">
    <property type="entry name" value="HEXAPEP_TRANSFERASES"/>
    <property type="match status" value="1"/>
</dbReference>
<evidence type="ECO:0000256" key="4">
    <source>
        <dbReference type="ARBA" id="ARBA00022679"/>
    </source>
</evidence>
<comment type="subcellular location">
    <subcellularLocation>
        <location evidence="8">Cytoplasm</location>
    </subcellularLocation>
</comment>
<dbReference type="EC" id="2.3.1.129" evidence="8"/>
<dbReference type="Gene3D" id="2.160.10.10">
    <property type="entry name" value="Hexapeptide repeat proteins"/>
    <property type="match status" value="1"/>
</dbReference>
<dbReference type="InterPro" id="IPR001451">
    <property type="entry name" value="Hexapep"/>
</dbReference>
<evidence type="ECO:0000256" key="2">
    <source>
        <dbReference type="ARBA" id="ARBA00022516"/>
    </source>
</evidence>
<organism evidence="10 11">
    <name type="scientific">Teichococcus rhizosphaerae</name>
    <dbReference type="NCBI Taxonomy" id="1335062"/>
    <lineage>
        <taxon>Bacteria</taxon>
        <taxon>Pseudomonadati</taxon>
        <taxon>Pseudomonadota</taxon>
        <taxon>Alphaproteobacteria</taxon>
        <taxon>Acetobacterales</taxon>
        <taxon>Roseomonadaceae</taxon>
        <taxon>Roseomonas</taxon>
    </lineage>
</organism>
<proteinExistence type="inferred from homology"/>
<comment type="caution">
    <text evidence="10">The sequence shown here is derived from an EMBL/GenBank/DDBJ whole genome shotgun (WGS) entry which is preliminary data.</text>
</comment>
<comment type="similarity">
    <text evidence="8">Belongs to the transferase hexapeptide repeat family. LpxA subfamily.</text>
</comment>
<evidence type="ECO:0000256" key="5">
    <source>
        <dbReference type="ARBA" id="ARBA00022737"/>
    </source>
</evidence>
<dbReference type="HAMAP" id="MF_00387">
    <property type="entry name" value="LpxA"/>
    <property type="match status" value="1"/>
</dbReference>
<dbReference type="GO" id="GO:0008780">
    <property type="term" value="F:acyl-[acyl-carrier-protein]-UDP-N-acetylglucosamine O-acyltransferase activity"/>
    <property type="evidence" value="ECO:0007669"/>
    <property type="project" value="UniProtKB-UniRule"/>
</dbReference>
<dbReference type="GO" id="GO:0009245">
    <property type="term" value="P:lipid A biosynthetic process"/>
    <property type="evidence" value="ECO:0007669"/>
    <property type="project" value="UniProtKB-UniRule"/>
</dbReference>
<keyword evidence="2 8" id="KW-0444">Lipid biosynthesis</keyword>
<evidence type="ECO:0000256" key="7">
    <source>
        <dbReference type="ARBA" id="ARBA00023315"/>
    </source>
</evidence>
<dbReference type="OrthoDB" id="9807278at2"/>
<dbReference type="PANTHER" id="PTHR43480">
    <property type="entry name" value="ACYL-[ACYL-CARRIER-PROTEIN]--UDP-N-ACETYLGLUCOSAMINE O-ACYLTRANSFERASE"/>
    <property type="match status" value="1"/>
</dbReference>
<comment type="pathway">
    <text evidence="8">Glycolipid biosynthesis; lipid IV(A) biosynthesis; lipid IV(A) from (3R)-3-hydroxytetradecanoyl-[acyl-carrier-protein] and UDP-N-acetyl-alpha-D-glucosamine: step 1/6.</text>
</comment>
<evidence type="ECO:0000256" key="1">
    <source>
        <dbReference type="ARBA" id="ARBA00022490"/>
    </source>
</evidence>
<keyword evidence="5 8" id="KW-0677">Repeat</keyword>
<dbReference type="GO" id="GO:0016020">
    <property type="term" value="C:membrane"/>
    <property type="evidence" value="ECO:0007669"/>
    <property type="project" value="GOC"/>
</dbReference>
<dbReference type="Proteomes" id="UP000223527">
    <property type="component" value="Unassembled WGS sequence"/>
</dbReference>
<dbReference type="UniPathway" id="UPA00359">
    <property type="reaction ID" value="UER00477"/>
</dbReference>
<dbReference type="Pfam" id="PF00132">
    <property type="entry name" value="Hexapep"/>
    <property type="match status" value="1"/>
</dbReference>
<evidence type="ECO:0000313" key="11">
    <source>
        <dbReference type="Proteomes" id="UP000223527"/>
    </source>
</evidence>
<dbReference type="CDD" id="cd03351">
    <property type="entry name" value="LbH_UDP-GlcNAc_AT"/>
    <property type="match status" value="1"/>
</dbReference>
<dbReference type="NCBIfam" id="TIGR01852">
    <property type="entry name" value="lipid_A_lpxA"/>
    <property type="match status" value="1"/>
</dbReference>
<dbReference type="PANTHER" id="PTHR43480:SF1">
    <property type="entry name" value="ACYL-[ACYL-CARRIER-PROTEIN]--UDP-N-ACETYLGLUCOSAMINE O-ACYLTRANSFERASE, MITOCHONDRIAL-RELATED"/>
    <property type="match status" value="1"/>
</dbReference>
<evidence type="ECO:0000256" key="6">
    <source>
        <dbReference type="ARBA" id="ARBA00023098"/>
    </source>
</evidence>
<dbReference type="Pfam" id="PF13720">
    <property type="entry name" value="Acetyltransf_11"/>
    <property type="match status" value="1"/>
</dbReference>
<keyword evidence="6 8" id="KW-0443">Lipid metabolism</keyword>
<comment type="subunit">
    <text evidence="8">Homotrimer.</text>
</comment>
<comment type="function">
    <text evidence="8">Involved in the biosynthesis of lipid A, a phosphorylated glycolipid that anchors the lipopolysaccharide to the outer membrane of the cell.</text>
</comment>
<dbReference type="SUPFAM" id="SSF51161">
    <property type="entry name" value="Trimeric LpxA-like enzymes"/>
    <property type="match status" value="1"/>
</dbReference>
<dbReference type="NCBIfam" id="NF003657">
    <property type="entry name" value="PRK05289.1"/>
    <property type="match status" value="1"/>
</dbReference>
<accession>A0A2C6ZD07</accession>
<keyword evidence="3 8" id="KW-0441">Lipid A biosynthesis</keyword>
<dbReference type="InterPro" id="IPR010137">
    <property type="entry name" value="Lipid_A_LpxA"/>
</dbReference>
<dbReference type="InterPro" id="IPR037157">
    <property type="entry name" value="Acetyltransf_C_sf"/>
</dbReference>
<dbReference type="Gene3D" id="1.20.1180.10">
    <property type="entry name" value="Udp N-acetylglucosamine O-acyltransferase, C-terminal domain"/>
    <property type="match status" value="1"/>
</dbReference>
<dbReference type="RefSeq" id="WP_099094101.1">
    <property type="nucleotide sequence ID" value="NZ_PDNU01000003.1"/>
</dbReference>
<evidence type="ECO:0000259" key="9">
    <source>
        <dbReference type="Pfam" id="PF13720"/>
    </source>
</evidence>
<gene>
    <name evidence="8" type="primary">lpxA</name>
    <name evidence="10" type="ORF">CR162_03290</name>
</gene>
<evidence type="ECO:0000256" key="8">
    <source>
        <dbReference type="HAMAP-Rule" id="MF_00387"/>
    </source>
</evidence>
<keyword evidence="1 8" id="KW-0963">Cytoplasm</keyword>
<evidence type="ECO:0000313" key="10">
    <source>
        <dbReference type="EMBL" id="PHK96371.1"/>
    </source>
</evidence>
<dbReference type="AlphaFoldDB" id="A0A2C6ZD07"/>
<dbReference type="PIRSF" id="PIRSF000456">
    <property type="entry name" value="UDP-GlcNAc_acltr"/>
    <property type="match status" value="1"/>
</dbReference>
<keyword evidence="11" id="KW-1185">Reference proteome</keyword>